<evidence type="ECO:0000313" key="4">
    <source>
        <dbReference type="Proteomes" id="UP001470230"/>
    </source>
</evidence>
<gene>
    <name evidence="3" type="ORF">M9Y10_032681</name>
</gene>
<dbReference type="EMBL" id="JAPFFF010000054">
    <property type="protein sequence ID" value="KAK8838645.1"/>
    <property type="molecule type" value="Genomic_DNA"/>
</dbReference>
<evidence type="ECO:0000313" key="3">
    <source>
        <dbReference type="EMBL" id="KAK8838645.1"/>
    </source>
</evidence>
<keyword evidence="2" id="KW-0040">ANK repeat</keyword>
<keyword evidence="4" id="KW-1185">Reference proteome</keyword>
<evidence type="ECO:0008006" key="5">
    <source>
        <dbReference type="Google" id="ProtNLM"/>
    </source>
</evidence>
<evidence type="ECO:0000256" key="1">
    <source>
        <dbReference type="ARBA" id="ARBA00022737"/>
    </source>
</evidence>
<sequence>MFRFAFNKIPKKKKDWKIVINEHVIACTKKNAEIISKLIMKENKSGANKECYNITIHEFEDSFICSESDYEYFKNIFCCSPIQITNTNVEVLKKFANIFEIEELIQLLELFESYYDTITNFKPLQTQKDISNELLNIEENNFESILTHLSEIEKNDQDNIITPDLLYNIFLNLCFIRPTKIELLIDFLKKYEESTKGNQFQSFKNKLLEEFSDLNENSIRYFYNRTIKEKLDLRHSLKTMQFVLYYLCSINEINESQFKPHQTFKYNHYFTFNFNKKPTDNFTEEEIEEYKKTGYCPKKIYHTIKKDDLDLFTEMMTESQLDFNKNIPILIHERNPDICYEDDDKISYLNLAAFYGSEQIFNYILMNLNLAQIEYVTLRMAFMSGNINVIRKCIDMIEMDDSILESCIVIAIKYNYSEILEWLFENYEVTNTRIYNEKTLIRLIENAIKFNNIEVLTYLLSYGIDHASLFTLSLVYSQFVLIKLALELPYKSPINSKYIKAVNLNPYSYKYKDVDPLFIAIYRDQIEIVKLLVNSKKYSQNIKCDNQSPLFFAFAQEKIDIFEFFLKDDRFNTSQTVDGTTLFEDSLSKNKTDSAEYLLKNSDIEKIGDFTPKCFEFLINNINNFFDNIYNNRKLFYSFNDVCKEMNYLSNFIEIFVKVTNDENIENNKKTIIKENKELFACLAAKFLKEEEFSQFIDRYSININTKYSEITPLFCSIFNDNDTLKVILTKYIDKIDINYCTSSNLTALHLICYRPEIYEKEGCKLFIKNKDLKINVQGKTYWYTPLHIALISNNIDIAMLLLNDPKIDVNIHEDTVKDGVYRFIEKTVFEIAIDKDMVDIATKLLERPDLIPFGIFSSSFVYLQFIQDRNSLYPARVIDFFMTKTDNENVEKNKKKIMKENEVPFTCLMARYASSSDFTEYLDNNKDIDINAATKNREATPLLSSILNEKYDNTEIILNRFKNVDVNFKTSDNLTALHLIARSKHIKTSTWQILLNKKNLNVNVQESKFLNTPLHVAVQYNNLELIKGLLNFPNVDVRITNNSRLTPLQILVNNMRCLMWNHREDVISILEGFAKLQKLQCINKIKFFFSSTDEERLKKNAFNLAEQLFDDIEDK</sequence>
<dbReference type="Proteomes" id="UP001470230">
    <property type="component" value="Unassembled WGS sequence"/>
</dbReference>
<evidence type="ECO:0000256" key="2">
    <source>
        <dbReference type="ARBA" id="ARBA00023043"/>
    </source>
</evidence>
<dbReference type="InterPro" id="IPR036770">
    <property type="entry name" value="Ankyrin_rpt-contain_sf"/>
</dbReference>
<dbReference type="SMART" id="SM00248">
    <property type="entry name" value="ANK"/>
    <property type="match status" value="12"/>
</dbReference>
<comment type="caution">
    <text evidence="3">The sequence shown here is derived from an EMBL/GenBank/DDBJ whole genome shotgun (WGS) entry which is preliminary data.</text>
</comment>
<name>A0ABR2GXJ7_9EUKA</name>
<protein>
    <recommendedName>
        <fullName evidence="5">DUF3447 domain-containing protein</fullName>
    </recommendedName>
</protein>
<reference evidence="3 4" key="1">
    <citation type="submission" date="2024-04" db="EMBL/GenBank/DDBJ databases">
        <title>Tritrichomonas musculus Genome.</title>
        <authorList>
            <person name="Alves-Ferreira E."/>
            <person name="Grigg M."/>
            <person name="Lorenzi H."/>
            <person name="Galac M."/>
        </authorList>
    </citation>
    <scope>NUCLEOTIDE SEQUENCE [LARGE SCALE GENOMIC DNA]</scope>
    <source>
        <strain evidence="3 4">EAF2021</strain>
    </source>
</reference>
<keyword evidence="1" id="KW-0677">Repeat</keyword>
<dbReference type="PANTHER" id="PTHR24198">
    <property type="entry name" value="ANKYRIN REPEAT AND PROTEIN KINASE DOMAIN-CONTAINING PROTEIN"/>
    <property type="match status" value="1"/>
</dbReference>
<dbReference type="SUPFAM" id="SSF48403">
    <property type="entry name" value="Ankyrin repeat"/>
    <property type="match status" value="2"/>
</dbReference>
<proteinExistence type="predicted"/>
<organism evidence="3 4">
    <name type="scientific">Tritrichomonas musculus</name>
    <dbReference type="NCBI Taxonomy" id="1915356"/>
    <lineage>
        <taxon>Eukaryota</taxon>
        <taxon>Metamonada</taxon>
        <taxon>Parabasalia</taxon>
        <taxon>Tritrichomonadida</taxon>
        <taxon>Tritrichomonadidae</taxon>
        <taxon>Tritrichomonas</taxon>
    </lineage>
</organism>
<accession>A0ABR2GXJ7</accession>
<dbReference type="InterPro" id="IPR002110">
    <property type="entry name" value="Ankyrin_rpt"/>
</dbReference>
<dbReference type="PANTHER" id="PTHR24198:SF165">
    <property type="entry name" value="ANKYRIN REPEAT-CONTAINING PROTEIN-RELATED"/>
    <property type="match status" value="1"/>
</dbReference>
<dbReference type="Gene3D" id="1.25.40.20">
    <property type="entry name" value="Ankyrin repeat-containing domain"/>
    <property type="match status" value="4"/>
</dbReference>
<dbReference type="Pfam" id="PF12796">
    <property type="entry name" value="Ank_2"/>
    <property type="match status" value="3"/>
</dbReference>